<evidence type="ECO:0000313" key="2">
    <source>
        <dbReference type="EMBL" id="CAH0032948.1"/>
    </source>
</evidence>
<evidence type="ECO:0000313" key="3">
    <source>
        <dbReference type="Proteomes" id="UP000696573"/>
    </source>
</evidence>
<feature type="signal peptide" evidence="1">
    <location>
        <begin position="1"/>
        <end position="18"/>
    </location>
</feature>
<dbReference type="OrthoDB" id="4410170at2759"/>
<dbReference type="EMBL" id="CABFNQ020000744">
    <property type="protein sequence ID" value="CAH0032948.1"/>
    <property type="molecule type" value="Genomic_DNA"/>
</dbReference>
<evidence type="ECO:0000256" key="1">
    <source>
        <dbReference type="SAM" id="SignalP"/>
    </source>
</evidence>
<reference evidence="2" key="1">
    <citation type="submission" date="2021-10" db="EMBL/GenBank/DDBJ databases">
        <authorList>
            <person name="Piombo E."/>
        </authorList>
    </citation>
    <scope>NUCLEOTIDE SEQUENCE</scope>
</reference>
<feature type="non-terminal residue" evidence="2">
    <location>
        <position position="1"/>
    </location>
</feature>
<comment type="caution">
    <text evidence="2">The sequence shown here is derived from an EMBL/GenBank/DDBJ whole genome shotgun (WGS) entry which is preliminary data.</text>
</comment>
<organism evidence="2 3">
    <name type="scientific">Clonostachys rhizophaga</name>
    <dbReference type="NCBI Taxonomy" id="160324"/>
    <lineage>
        <taxon>Eukaryota</taxon>
        <taxon>Fungi</taxon>
        <taxon>Dikarya</taxon>
        <taxon>Ascomycota</taxon>
        <taxon>Pezizomycotina</taxon>
        <taxon>Sordariomycetes</taxon>
        <taxon>Hypocreomycetidae</taxon>
        <taxon>Hypocreales</taxon>
        <taxon>Bionectriaceae</taxon>
        <taxon>Clonostachys</taxon>
    </lineage>
</organism>
<keyword evidence="3" id="KW-1185">Reference proteome</keyword>
<gene>
    <name evidence="2" type="ORF">CRHIZ90672A_00002626</name>
</gene>
<proteinExistence type="predicted"/>
<name>A0A9N9YN23_9HYPO</name>
<dbReference type="Proteomes" id="UP000696573">
    <property type="component" value="Unassembled WGS sequence"/>
</dbReference>
<feature type="chain" id="PRO_5040411744" evidence="1">
    <location>
        <begin position="19"/>
        <end position="80"/>
    </location>
</feature>
<accession>A0A9N9YN23</accession>
<dbReference type="AlphaFoldDB" id="A0A9N9YN23"/>
<sequence>MQFLSIISVASLAVGCAAWASDGHGTWVANNKWYDWAPPLGIKQKWVQEACTIVNRNYVVYSNGESCAYWTNGQGGMFQG</sequence>
<protein>
    <submittedName>
        <fullName evidence="2">Uncharacterized protein</fullName>
    </submittedName>
</protein>
<keyword evidence="1" id="KW-0732">Signal</keyword>